<keyword evidence="3" id="KW-1185">Reference proteome</keyword>
<dbReference type="OrthoDB" id="5146599at2"/>
<gene>
    <name evidence="2" type="ORF">ET495_13935</name>
</gene>
<accession>A0A4P6EN67</accession>
<organism evidence="2 3">
    <name type="scientific">Xylanimonas allomyrinae</name>
    <dbReference type="NCBI Taxonomy" id="2509459"/>
    <lineage>
        <taxon>Bacteria</taxon>
        <taxon>Bacillati</taxon>
        <taxon>Actinomycetota</taxon>
        <taxon>Actinomycetes</taxon>
        <taxon>Micrococcales</taxon>
        <taxon>Promicromonosporaceae</taxon>
        <taxon>Xylanimonas</taxon>
    </lineage>
</organism>
<feature type="region of interest" description="Disordered" evidence="1">
    <location>
        <begin position="1"/>
        <end position="20"/>
    </location>
</feature>
<evidence type="ECO:0000313" key="2">
    <source>
        <dbReference type="EMBL" id="QAY64134.1"/>
    </source>
</evidence>
<dbReference type="AlphaFoldDB" id="A0A4P6EN67"/>
<reference evidence="2 3" key="1">
    <citation type="submission" date="2019-01" db="EMBL/GenBank/DDBJ databases">
        <title>Genome sequencing of strain 2JSPR-7.</title>
        <authorList>
            <person name="Heo J."/>
            <person name="Kim S.-J."/>
            <person name="Kim J.-S."/>
            <person name="Hong S.-B."/>
            <person name="Kwon S.-W."/>
        </authorList>
    </citation>
    <scope>NUCLEOTIDE SEQUENCE [LARGE SCALE GENOMIC DNA]</scope>
    <source>
        <strain evidence="2 3">2JSPR-7</strain>
    </source>
</reference>
<dbReference type="KEGG" id="xyl:ET495_13935"/>
<dbReference type="EMBL" id="CP035495">
    <property type="protein sequence ID" value="QAY64134.1"/>
    <property type="molecule type" value="Genomic_DNA"/>
</dbReference>
<proteinExistence type="predicted"/>
<evidence type="ECO:0000313" key="3">
    <source>
        <dbReference type="Proteomes" id="UP000291758"/>
    </source>
</evidence>
<sequence>MRRRTAWGNCGPRTTRERGDHMDEVDAGSLTIALLTACSEPGGEGVASRVVQDLLDEASADPRLARAVLTTMLTASVVSLRAFTDATQRDRADVLHSLGVGWELRRLAQ</sequence>
<name>A0A4P6EN67_9MICO</name>
<protein>
    <submittedName>
        <fullName evidence="2">Uncharacterized protein</fullName>
    </submittedName>
</protein>
<evidence type="ECO:0000256" key="1">
    <source>
        <dbReference type="SAM" id="MobiDB-lite"/>
    </source>
</evidence>
<dbReference type="Proteomes" id="UP000291758">
    <property type="component" value="Chromosome"/>
</dbReference>